<dbReference type="AlphaFoldDB" id="A0A8S1IPP1"/>
<evidence type="ECO:0000313" key="10">
    <source>
        <dbReference type="EMBL" id="CAD7695743.1"/>
    </source>
</evidence>
<dbReference type="GO" id="GO:0003677">
    <property type="term" value="F:DNA binding"/>
    <property type="evidence" value="ECO:0007669"/>
    <property type="project" value="TreeGrafter"/>
</dbReference>
<dbReference type="GO" id="GO:0007062">
    <property type="term" value="P:sister chromatid cohesion"/>
    <property type="evidence" value="ECO:0007669"/>
    <property type="project" value="InterPro"/>
</dbReference>
<name>A0A8S1IPP1_9CHLO</name>
<reference evidence="10" key="1">
    <citation type="submission" date="2020-12" db="EMBL/GenBank/DDBJ databases">
        <authorList>
            <person name="Iha C."/>
        </authorList>
    </citation>
    <scope>NUCLEOTIDE SEQUENCE</scope>
</reference>
<gene>
    <name evidence="10" type="ORF">OSTQU699_LOCUS1104</name>
</gene>
<dbReference type="GO" id="GO:0016887">
    <property type="term" value="F:ATP hydrolysis activity"/>
    <property type="evidence" value="ECO:0007669"/>
    <property type="project" value="InterPro"/>
</dbReference>
<dbReference type="PANTHER" id="PTHR18937">
    <property type="entry name" value="STRUCTURAL MAINTENANCE OF CHROMOSOMES SMC FAMILY MEMBER"/>
    <property type="match status" value="1"/>
</dbReference>
<dbReference type="PANTHER" id="PTHR18937:SF12">
    <property type="entry name" value="STRUCTURAL MAINTENANCE OF CHROMOSOMES PROTEIN"/>
    <property type="match status" value="1"/>
</dbReference>
<evidence type="ECO:0000256" key="2">
    <source>
        <dbReference type="ARBA" id="ARBA00004286"/>
    </source>
</evidence>
<keyword evidence="11" id="KW-1185">Reference proteome</keyword>
<evidence type="ECO:0000256" key="6">
    <source>
        <dbReference type="ARBA" id="ARBA00023242"/>
    </source>
</evidence>
<keyword evidence="6" id="KW-0539">Nucleus</keyword>
<protein>
    <recommendedName>
        <fullName evidence="9">RecF/RecN/SMC N-terminal domain-containing protein</fullName>
    </recommendedName>
</protein>
<dbReference type="Proteomes" id="UP000708148">
    <property type="component" value="Unassembled WGS sequence"/>
</dbReference>
<organism evidence="10 11">
    <name type="scientific">Ostreobium quekettii</name>
    <dbReference type="NCBI Taxonomy" id="121088"/>
    <lineage>
        <taxon>Eukaryota</taxon>
        <taxon>Viridiplantae</taxon>
        <taxon>Chlorophyta</taxon>
        <taxon>core chlorophytes</taxon>
        <taxon>Ulvophyceae</taxon>
        <taxon>TCBD clade</taxon>
        <taxon>Bryopsidales</taxon>
        <taxon>Ostreobineae</taxon>
        <taxon>Ostreobiaceae</taxon>
        <taxon>Ostreobium</taxon>
    </lineage>
</organism>
<dbReference type="SUPFAM" id="SSF52540">
    <property type="entry name" value="P-loop containing nucleoside triphosphate hydrolases"/>
    <property type="match status" value="1"/>
</dbReference>
<evidence type="ECO:0000256" key="5">
    <source>
        <dbReference type="ARBA" id="ARBA00022776"/>
    </source>
</evidence>
<keyword evidence="4" id="KW-0132">Cell division</keyword>
<evidence type="ECO:0000256" key="3">
    <source>
        <dbReference type="ARBA" id="ARBA00022454"/>
    </source>
</evidence>
<dbReference type="Pfam" id="PF02463">
    <property type="entry name" value="SMC_N"/>
    <property type="match status" value="1"/>
</dbReference>
<evidence type="ECO:0000313" key="11">
    <source>
        <dbReference type="Proteomes" id="UP000708148"/>
    </source>
</evidence>
<keyword evidence="7" id="KW-0131">Cell cycle</keyword>
<evidence type="ECO:0000256" key="4">
    <source>
        <dbReference type="ARBA" id="ARBA00022618"/>
    </source>
</evidence>
<feature type="domain" description="RecF/RecN/SMC N-terminal" evidence="9">
    <location>
        <begin position="21"/>
        <end position="151"/>
    </location>
</feature>
<dbReference type="GO" id="GO:0051301">
    <property type="term" value="P:cell division"/>
    <property type="evidence" value="ECO:0007669"/>
    <property type="project" value="UniProtKB-KW"/>
</dbReference>
<sequence length="365" mass="41053">MAGPEGGDNNGEEPIPEHGWIDRLVVQNFKSYRGTHTIGPFKRFVSIVGPNGSGKSNLMDAISFVLGVRTAQLRGSLGELLHTAAKSGARTTEGFVRLVFLTPDGGQVTFERAIVSSGAGPETRFHSRYKIDGRTVDWVSYNGKLESFRILVKARNFLVFQGDIESVAAMAPKDLTNWFETISGSAAMAEEYNELAARKNQAEDKMSLIFTKKKATSSEKRQKKVQKQEAEQHMKLLEELRMFKAQRCIWEVYHLDKDIEEAMEGIKKLEEEAGRASEEAAGVDEAIKEKEVEYVSHNRERLAADRRVKKLQAEADKGRPGLIQIQEEIVRVNRRIKAAGKEIEEKSASLKEKEEKIHRLKQSLH</sequence>
<feature type="compositionally biased region" description="Basic and acidic residues" evidence="8">
    <location>
        <begin position="344"/>
        <end position="357"/>
    </location>
</feature>
<comment type="caution">
    <text evidence="10">The sequence shown here is derived from an EMBL/GenBank/DDBJ whole genome shotgun (WGS) entry which is preliminary data.</text>
</comment>
<feature type="region of interest" description="Disordered" evidence="8">
    <location>
        <begin position="344"/>
        <end position="365"/>
    </location>
</feature>
<dbReference type="InterPro" id="IPR003395">
    <property type="entry name" value="RecF/RecN/SMC_N"/>
</dbReference>
<dbReference type="CDD" id="cd03275">
    <property type="entry name" value="ABC_SMC1_euk"/>
    <property type="match status" value="1"/>
</dbReference>
<dbReference type="InterPro" id="IPR028468">
    <property type="entry name" value="Smc1_ABC"/>
</dbReference>
<accession>A0A8S1IPP1</accession>
<dbReference type="Gene3D" id="3.40.50.300">
    <property type="entry name" value="P-loop containing nucleotide triphosphate hydrolases"/>
    <property type="match status" value="1"/>
</dbReference>
<evidence type="ECO:0000256" key="1">
    <source>
        <dbReference type="ARBA" id="ARBA00004123"/>
    </source>
</evidence>
<keyword evidence="5" id="KW-0498">Mitosis</keyword>
<proteinExistence type="predicted"/>
<dbReference type="InterPro" id="IPR027417">
    <property type="entry name" value="P-loop_NTPase"/>
</dbReference>
<evidence type="ECO:0000256" key="7">
    <source>
        <dbReference type="ARBA" id="ARBA00023306"/>
    </source>
</evidence>
<comment type="subcellular location">
    <subcellularLocation>
        <location evidence="2">Chromosome</location>
    </subcellularLocation>
    <subcellularLocation>
        <location evidence="1">Nucleus</location>
    </subcellularLocation>
</comment>
<dbReference type="GO" id="GO:0005524">
    <property type="term" value="F:ATP binding"/>
    <property type="evidence" value="ECO:0007669"/>
    <property type="project" value="InterPro"/>
</dbReference>
<evidence type="ECO:0000259" key="9">
    <source>
        <dbReference type="Pfam" id="PF02463"/>
    </source>
</evidence>
<dbReference type="GO" id="GO:0008278">
    <property type="term" value="C:cohesin complex"/>
    <property type="evidence" value="ECO:0007669"/>
    <property type="project" value="InterPro"/>
</dbReference>
<keyword evidence="3" id="KW-0158">Chromosome</keyword>
<evidence type="ECO:0000256" key="8">
    <source>
        <dbReference type="SAM" id="MobiDB-lite"/>
    </source>
</evidence>
<dbReference type="OrthoDB" id="5575062at2759"/>
<dbReference type="GO" id="GO:0005634">
    <property type="term" value="C:nucleus"/>
    <property type="evidence" value="ECO:0007669"/>
    <property type="project" value="UniProtKB-SubCell"/>
</dbReference>
<dbReference type="EMBL" id="CAJHUC010000384">
    <property type="protein sequence ID" value="CAD7695743.1"/>
    <property type="molecule type" value="Genomic_DNA"/>
</dbReference>